<evidence type="ECO:0000313" key="2">
    <source>
        <dbReference type="EMBL" id="RIA04553.1"/>
    </source>
</evidence>
<accession>A0A397KYD3</accession>
<dbReference type="InterPro" id="IPR025452">
    <property type="entry name" value="DUF4218"/>
</dbReference>
<protein>
    <recommendedName>
        <fullName evidence="1">DUF4218 domain-containing protein</fullName>
    </recommendedName>
</protein>
<dbReference type="PANTHER" id="PTHR10775">
    <property type="entry name" value="OS08G0208400 PROTEIN"/>
    <property type="match status" value="1"/>
</dbReference>
<feature type="non-terminal residue" evidence="2">
    <location>
        <position position="1"/>
    </location>
</feature>
<dbReference type="PANTHER" id="PTHR10775:SF179">
    <property type="entry name" value="TRANSPOSON, EN_SPM-LIKE, TRANSPOSASE-ASSOCIATED DOMAIN PROTEIN"/>
    <property type="match status" value="1"/>
</dbReference>
<feature type="domain" description="DUF4218" evidence="1">
    <location>
        <begin position="507"/>
        <end position="617"/>
    </location>
</feature>
<dbReference type="EMBL" id="KZ866813">
    <property type="protein sequence ID" value="RIA04553.1"/>
    <property type="molecule type" value="Genomic_DNA"/>
</dbReference>
<gene>
    <name evidence="2" type="ORF">BRARA_K01206</name>
</gene>
<name>A0A397KYD3_BRACM</name>
<dbReference type="Pfam" id="PF13960">
    <property type="entry name" value="DUF4218"/>
    <property type="match status" value="1"/>
</dbReference>
<dbReference type="Proteomes" id="UP000264353">
    <property type="component" value="Unassembled WGS sequence"/>
</dbReference>
<dbReference type="AlphaFoldDB" id="A0A397KYD3"/>
<reference evidence="2" key="1">
    <citation type="submission" date="2018-06" db="EMBL/GenBank/DDBJ databases">
        <title>WGS assembly of Brassica rapa FPsc.</title>
        <authorList>
            <person name="Bowman J."/>
            <person name="Kohchi T."/>
            <person name="Yamato K."/>
            <person name="Jenkins J."/>
            <person name="Shu S."/>
            <person name="Ishizaki K."/>
            <person name="Yamaoka S."/>
            <person name="Nishihama R."/>
            <person name="Nakamura Y."/>
            <person name="Berger F."/>
            <person name="Adam C."/>
            <person name="Aki S."/>
            <person name="Althoff F."/>
            <person name="Araki T."/>
            <person name="Arteaga-Vazquez M."/>
            <person name="Balasubrmanian S."/>
            <person name="Bauer D."/>
            <person name="Boehm C."/>
            <person name="Briginshaw L."/>
            <person name="Caballero-Perez J."/>
            <person name="Catarino B."/>
            <person name="Chen F."/>
            <person name="Chiyoda S."/>
            <person name="Chovatia M."/>
            <person name="Davies K."/>
            <person name="Delmans M."/>
            <person name="Demura T."/>
            <person name="Dierschke T."/>
            <person name="Dolan L."/>
            <person name="Dorantes-Acosta A."/>
            <person name="Eklund D."/>
            <person name="Florent S."/>
            <person name="Flores-Sandoval E."/>
            <person name="Fujiyama A."/>
            <person name="Fukuzawa H."/>
            <person name="Galik B."/>
            <person name="Grimanelli D."/>
            <person name="Grimwood J."/>
            <person name="Grossniklaus U."/>
            <person name="Hamada T."/>
            <person name="Haseloff J."/>
            <person name="Hetherington A."/>
            <person name="Higo A."/>
            <person name="Hirakawa Y."/>
            <person name="Hundley H."/>
            <person name="Ikeda Y."/>
            <person name="Inoue K."/>
            <person name="Inoue S."/>
            <person name="Ishida S."/>
            <person name="Jia Q."/>
            <person name="Kakita M."/>
            <person name="Kanazawa T."/>
            <person name="Kawai Y."/>
            <person name="Kawashima T."/>
            <person name="Kennedy M."/>
            <person name="Kinose K."/>
            <person name="Kinoshita T."/>
            <person name="Kohara Y."/>
            <person name="Koide E."/>
            <person name="Komatsu K."/>
            <person name="Kopischke S."/>
            <person name="Kubo M."/>
            <person name="Kyozuka J."/>
            <person name="Lagercrantz U."/>
            <person name="Lin S."/>
            <person name="Lindquist E."/>
            <person name="Lipzen A."/>
            <person name="Lu C."/>
            <person name="Luna E."/>
            <person name="Martienssen R."/>
            <person name="Minamino N."/>
            <person name="Mizutani M."/>
            <person name="Mizutani M."/>
            <person name="Mochizuki N."/>
            <person name="Monte I."/>
            <person name="Mosher R."/>
            <person name="Nagasaki H."/>
            <person name="Nakagami H."/>
            <person name="Naramoto S."/>
            <person name="Nishitani K."/>
            <person name="Ohtani M."/>
            <person name="Okamoto T."/>
            <person name="Okumura M."/>
            <person name="Phillips J."/>
            <person name="Pollak B."/>
            <person name="Reinders A."/>
            <person name="Roevekamp M."/>
            <person name="Sano R."/>
            <person name="Sawa S."/>
            <person name="Schmid M."/>
            <person name="Shirakawa M."/>
            <person name="Solano R."/>
            <person name="Spunde A."/>
            <person name="Suetsugu N."/>
            <person name="Sugano S."/>
            <person name="Sugiyama A."/>
            <person name="Sun R."/>
            <person name="Suzuki Y."/>
            <person name="Takenaka M."/>
            <person name="Takezawa D."/>
            <person name="Tomogane H."/>
            <person name="Tsuzuki M."/>
            <person name="Ueda T."/>
            <person name="Umeda M."/>
            <person name="Ward J."/>
            <person name="Watanabe Y."/>
            <person name="Yazaki K."/>
            <person name="Yokoyama R."/>
            <person name="Yoshitake Y."/>
            <person name="Yotsui I."/>
            <person name="Zachgo S."/>
            <person name="Schmutz J."/>
        </authorList>
    </citation>
    <scope>NUCLEOTIDE SEQUENCE [LARGE SCALE GENOMIC DNA]</scope>
</reference>
<evidence type="ECO:0000259" key="1">
    <source>
        <dbReference type="Pfam" id="PF13960"/>
    </source>
</evidence>
<feature type="non-terminal residue" evidence="2">
    <location>
        <position position="783"/>
    </location>
</feature>
<sequence>GVSENYFDQLLVLLEDLLPEDNVLPKSLAAIKKFLKIFGFGYDNIHACKNDCILYRKEYENLESCPRCKVSRWEMDKHNNEIRVGIPAKDLRYFPIKDRFRRMFTSKRMAEDLRWHYTNAAQDGTMRHPVDSISWAHVNDKWPDFAVDPRNLRLGISTDGMNPFSMQNTNHSTWPVWLVNYNTSPTICKKAENIMLTFLIPGPTAPGNNIDVYRAPLIDDLKDLWAEGIEVYDSFAKENFKLRALLLWSISDYPALGTLSRCKVKGKQACNICGKDTPARWLKFSRKFVYMGNRKRLPPGHHYRYKKTWFDNTVEEGNANRIQTGADIYETLQAFRNDFGRPLEKEKKRKIRELEDDERELHIRHNIDVMHVEKNVADAILSLLMQSAKSKDGLKSRKDLEDIGIKKHLHIEVRGKKTNLPLAAYWLSKKEKTIFCQRLAKFRGLDGYCGNIANSVSVNPPNIGSLKSHDHHVLVQNLLPSALRGLLHRGPRIAISRLCSYFNRLCQCIIDPEKLISMETEFVETMCQLERFFPPALLDILFHLPIHLSKEARLGGLLHYCWMYPFERYMKTLKTFVKNYARPEACMAEAYLAGECVAFCLEFLKDSVPVQEAVNRNEDVEVDIMVALSDEDRDIAHRYVLMNMASLDPFLEMHLEELQVKDARFARNETLLWRNHTEHFAEWLKNKFHTDAVKLKTQNSGVTYEAFSMCRSSARDMRQVADMLTYYGVINEILLIDYHMFKEEDDFTLVNLHMNQAAYLKDPFILPSQAKQVFYSREDDHSN</sequence>
<organism evidence="2">
    <name type="scientific">Brassica campestris</name>
    <name type="common">Field mustard</name>
    <dbReference type="NCBI Taxonomy" id="3711"/>
    <lineage>
        <taxon>Eukaryota</taxon>
        <taxon>Viridiplantae</taxon>
        <taxon>Streptophyta</taxon>
        <taxon>Embryophyta</taxon>
        <taxon>Tracheophyta</taxon>
        <taxon>Spermatophyta</taxon>
        <taxon>Magnoliopsida</taxon>
        <taxon>eudicotyledons</taxon>
        <taxon>Gunneridae</taxon>
        <taxon>Pentapetalae</taxon>
        <taxon>rosids</taxon>
        <taxon>malvids</taxon>
        <taxon>Brassicales</taxon>
        <taxon>Brassicaceae</taxon>
        <taxon>Brassiceae</taxon>
        <taxon>Brassica</taxon>
    </lineage>
</organism>
<proteinExistence type="predicted"/>
<dbReference type="Pfam" id="PF02992">
    <property type="entry name" value="Transposase_21"/>
    <property type="match status" value="1"/>
</dbReference>
<dbReference type="InterPro" id="IPR004242">
    <property type="entry name" value="Transposase_21"/>
</dbReference>